<dbReference type="InParanoid" id="A0A1Y2GZL8"/>
<dbReference type="InterPro" id="IPR009081">
    <property type="entry name" value="PP-bd_ACP"/>
</dbReference>
<dbReference type="SUPFAM" id="SSF47336">
    <property type="entry name" value="ACP-like"/>
    <property type="match status" value="1"/>
</dbReference>
<dbReference type="EMBL" id="MCFF01000003">
    <property type="protein sequence ID" value="ORZ27716.1"/>
    <property type="molecule type" value="Genomic_DNA"/>
</dbReference>
<dbReference type="Proteomes" id="UP000193648">
    <property type="component" value="Unassembled WGS sequence"/>
</dbReference>
<dbReference type="OrthoDB" id="2416635at2759"/>
<evidence type="ECO:0000259" key="1">
    <source>
        <dbReference type="PROSITE" id="PS50075"/>
    </source>
</evidence>
<dbReference type="PROSITE" id="PS50075">
    <property type="entry name" value="CARRIER"/>
    <property type="match status" value="1"/>
</dbReference>
<keyword evidence="3" id="KW-1185">Reference proteome</keyword>
<dbReference type="RefSeq" id="XP_021885419.1">
    <property type="nucleotide sequence ID" value="XM_022019441.1"/>
</dbReference>
<reference evidence="2 3" key="1">
    <citation type="submission" date="2016-07" db="EMBL/GenBank/DDBJ databases">
        <title>Pervasive Adenine N6-methylation of Active Genes in Fungi.</title>
        <authorList>
            <consortium name="DOE Joint Genome Institute"/>
            <person name="Mondo S.J."/>
            <person name="Dannebaum R.O."/>
            <person name="Kuo R.C."/>
            <person name="Labutti K."/>
            <person name="Haridas S."/>
            <person name="Kuo A."/>
            <person name="Salamov A."/>
            <person name="Ahrendt S.R."/>
            <person name="Lipzen A."/>
            <person name="Sullivan W."/>
            <person name="Andreopoulos W.B."/>
            <person name="Clum A."/>
            <person name="Lindquist E."/>
            <person name="Daum C."/>
            <person name="Ramamoorthy G.K."/>
            <person name="Gryganskyi A."/>
            <person name="Culley D."/>
            <person name="Magnuson J.K."/>
            <person name="James T.Y."/>
            <person name="O'Malley M.A."/>
            <person name="Stajich J.E."/>
            <person name="Spatafora J.W."/>
            <person name="Visel A."/>
            <person name="Grigoriev I.V."/>
        </authorList>
    </citation>
    <scope>NUCLEOTIDE SEQUENCE [LARGE SCALE GENOMIC DNA]</scope>
    <source>
        <strain evidence="2 3">NRRL 3116</strain>
    </source>
</reference>
<proteinExistence type="predicted"/>
<feature type="domain" description="Carrier" evidence="1">
    <location>
        <begin position="50"/>
        <end position="130"/>
    </location>
</feature>
<accession>A0A1Y2GZL8</accession>
<dbReference type="Gene3D" id="1.10.1200.10">
    <property type="entry name" value="ACP-like"/>
    <property type="match status" value="1"/>
</dbReference>
<protein>
    <recommendedName>
        <fullName evidence="1">Carrier domain-containing protein</fullName>
    </recommendedName>
</protein>
<dbReference type="GeneID" id="33561286"/>
<evidence type="ECO:0000313" key="3">
    <source>
        <dbReference type="Proteomes" id="UP000193648"/>
    </source>
</evidence>
<name>A0A1Y2GZL8_9FUNG</name>
<organism evidence="2 3">
    <name type="scientific">Lobosporangium transversale</name>
    <dbReference type="NCBI Taxonomy" id="64571"/>
    <lineage>
        <taxon>Eukaryota</taxon>
        <taxon>Fungi</taxon>
        <taxon>Fungi incertae sedis</taxon>
        <taxon>Mucoromycota</taxon>
        <taxon>Mortierellomycotina</taxon>
        <taxon>Mortierellomycetes</taxon>
        <taxon>Mortierellales</taxon>
        <taxon>Mortierellaceae</taxon>
        <taxon>Lobosporangium</taxon>
    </lineage>
</organism>
<dbReference type="Pfam" id="PF00550">
    <property type="entry name" value="PP-binding"/>
    <property type="match status" value="1"/>
</dbReference>
<sequence>MLRVARTTAIVFARNKGCKAMAPVFGARLDCHSSRLFSSPPRSPPTPEATTLHDLVFTTVAEVMQINELADRAQINLQSSLKLDLGMDVFKTYQLLDELEKKIESLDVPVEAVDKAQTLQDIVDLITPKY</sequence>
<comment type="caution">
    <text evidence="2">The sequence shown here is derived from an EMBL/GenBank/DDBJ whole genome shotgun (WGS) entry which is preliminary data.</text>
</comment>
<dbReference type="AlphaFoldDB" id="A0A1Y2GZL8"/>
<evidence type="ECO:0000313" key="2">
    <source>
        <dbReference type="EMBL" id="ORZ27716.1"/>
    </source>
</evidence>
<gene>
    <name evidence="2" type="ORF">BCR41DRAFT_119040</name>
</gene>
<dbReference type="InterPro" id="IPR036736">
    <property type="entry name" value="ACP-like_sf"/>
</dbReference>